<proteinExistence type="inferred from homology"/>
<sequence>MDARMKRAIEVAQKHIDEQKQKQAATASQDQPPLTAAAIARNARSAEQVALDAMNEHNHPQLEMTDDLDKHEDRLGSGILYYFSFVRFLFLLALVFAVFQCVTFGDYIRRYSPDFSINGQFTSTGETIWLDNFMISDYPPDGHDERLWKAMNIICIILTFFSAPLYFYYLRRGENTSKYVDEDGEDIIIRFTPEGKIDVSNLYRGKVEVILRRVLSTVVILALIGVQVVASYFVTQNAVTNIGISFAISFIVAILNTAFMFIAERLTEFECWTSFERWKRYHTLKLLFFRLANVITVFAAKSYSSSENLKCAYDIIGQQLVTLLVTDIFAVNLQIVVVAMLWNKNANFIATLTKSIFGDQDNLPKFDIAVEYLQIVYRQYLVIMTMVVMPFSIFLSIVGFAIDYGTKKFILTKLCGVPRKVETSQKSLLTFVLFVIALFGLLTPYAGSMFMLSGLTRDKSDLCHFPG</sequence>
<comment type="similarity">
    <text evidence="2">Belongs to the TMC family.</text>
</comment>
<gene>
    <name evidence="8" type="ORF">BSAL_42780</name>
</gene>
<dbReference type="AlphaFoldDB" id="A0A0S4JS55"/>
<dbReference type="InterPro" id="IPR038900">
    <property type="entry name" value="TMC"/>
</dbReference>
<evidence type="ECO:0000256" key="4">
    <source>
        <dbReference type="ARBA" id="ARBA00022989"/>
    </source>
</evidence>
<keyword evidence="5 6" id="KW-0472">Membrane</keyword>
<feature type="transmembrane region" description="Helical" evidence="6">
    <location>
        <begin position="79"/>
        <end position="99"/>
    </location>
</feature>
<evidence type="ECO:0000259" key="7">
    <source>
        <dbReference type="Pfam" id="PF07810"/>
    </source>
</evidence>
<accession>A0A0S4JS55</accession>
<evidence type="ECO:0000256" key="3">
    <source>
        <dbReference type="ARBA" id="ARBA00022692"/>
    </source>
</evidence>
<feature type="domain" description="TMC" evidence="7">
    <location>
        <begin position="311"/>
        <end position="420"/>
    </location>
</feature>
<evidence type="ECO:0000256" key="5">
    <source>
        <dbReference type="ARBA" id="ARBA00023136"/>
    </source>
</evidence>
<evidence type="ECO:0000256" key="2">
    <source>
        <dbReference type="ARBA" id="ARBA00006510"/>
    </source>
</evidence>
<evidence type="ECO:0000256" key="1">
    <source>
        <dbReference type="ARBA" id="ARBA00004141"/>
    </source>
</evidence>
<feature type="transmembrane region" description="Helical" evidence="6">
    <location>
        <begin position="428"/>
        <end position="452"/>
    </location>
</feature>
<dbReference type="OrthoDB" id="296386at2759"/>
<feature type="transmembrane region" description="Helical" evidence="6">
    <location>
        <begin position="240"/>
        <end position="262"/>
    </location>
</feature>
<dbReference type="GO" id="GO:0005886">
    <property type="term" value="C:plasma membrane"/>
    <property type="evidence" value="ECO:0007669"/>
    <property type="project" value="InterPro"/>
</dbReference>
<feature type="transmembrane region" description="Helical" evidence="6">
    <location>
        <begin position="320"/>
        <end position="342"/>
    </location>
</feature>
<keyword evidence="4 6" id="KW-1133">Transmembrane helix</keyword>
<dbReference type="PANTHER" id="PTHR23302:SF24">
    <property type="entry name" value="TMC DOMAIN-CONTAINING PROTEIN"/>
    <property type="match status" value="1"/>
</dbReference>
<organism evidence="8 9">
    <name type="scientific">Bodo saltans</name>
    <name type="common">Flagellated protozoan</name>
    <dbReference type="NCBI Taxonomy" id="75058"/>
    <lineage>
        <taxon>Eukaryota</taxon>
        <taxon>Discoba</taxon>
        <taxon>Euglenozoa</taxon>
        <taxon>Kinetoplastea</taxon>
        <taxon>Metakinetoplastina</taxon>
        <taxon>Eubodonida</taxon>
        <taxon>Bodonidae</taxon>
        <taxon>Bodo</taxon>
    </lineage>
</organism>
<keyword evidence="3 6" id="KW-0812">Transmembrane</keyword>
<dbReference type="PANTHER" id="PTHR23302">
    <property type="entry name" value="TRANSMEMBRANE CHANNEL-RELATED"/>
    <property type="match status" value="1"/>
</dbReference>
<comment type="subcellular location">
    <subcellularLocation>
        <location evidence="1">Membrane</location>
        <topology evidence="1">Multi-pass membrane protein</topology>
    </subcellularLocation>
</comment>
<evidence type="ECO:0000313" key="8">
    <source>
        <dbReference type="EMBL" id="CUG93418.1"/>
    </source>
</evidence>
<protein>
    <submittedName>
        <fullName evidence="8">Transmembrane protein, putative</fullName>
    </submittedName>
</protein>
<evidence type="ECO:0000256" key="6">
    <source>
        <dbReference type="SAM" id="Phobius"/>
    </source>
</evidence>
<dbReference type="VEuPathDB" id="TriTrypDB:BSAL_42780"/>
<dbReference type="OMA" id="YRQFIVY"/>
<evidence type="ECO:0000313" key="9">
    <source>
        <dbReference type="Proteomes" id="UP000051952"/>
    </source>
</evidence>
<feature type="transmembrane region" description="Helical" evidence="6">
    <location>
        <begin position="214"/>
        <end position="234"/>
    </location>
</feature>
<feature type="transmembrane region" description="Helical" evidence="6">
    <location>
        <begin position="150"/>
        <end position="169"/>
    </location>
</feature>
<dbReference type="InterPro" id="IPR012496">
    <property type="entry name" value="TMC_dom"/>
</dbReference>
<dbReference type="EMBL" id="CYKH01002153">
    <property type="protein sequence ID" value="CUG93418.1"/>
    <property type="molecule type" value="Genomic_DNA"/>
</dbReference>
<keyword evidence="9" id="KW-1185">Reference proteome</keyword>
<dbReference type="GO" id="GO:0008381">
    <property type="term" value="F:mechanosensitive monoatomic ion channel activity"/>
    <property type="evidence" value="ECO:0007669"/>
    <property type="project" value="TreeGrafter"/>
</dbReference>
<feature type="transmembrane region" description="Helical" evidence="6">
    <location>
        <begin position="380"/>
        <end position="402"/>
    </location>
</feature>
<reference evidence="9" key="1">
    <citation type="submission" date="2015-09" db="EMBL/GenBank/DDBJ databases">
        <authorList>
            <consortium name="Pathogen Informatics"/>
        </authorList>
    </citation>
    <scope>NUCLEOTIDE SEQUENCE [LARGE SCALE GENOMIC DNA]</scope>
    <source>
        <strain evidence="9">Lake Konstanz</strain>
    </source>
</reference>
<dbReference type="Proteomes" id="UP000051952">
    <property type="component" value="Unassembled WGS sequence"/>
</dbReference>
<dbReference type="Pfam" id="PF07810">
    <property type="entry name" value="TMC"/>
    <property type="match status" value="1"/>
</dbReference>
<name>A0A0S4JS55_BODSA</name>